<evidence type="ECO:0000313" key="1">
    <source>
        <dbReference type="EMBL" id="CAN79011.1"/>
    </source>
</evidence>
<name>A5BJ86_VITVI</name>
<dbReference type="AlphaFoldDB" id="A5BJ86"/>
<gene>
    <name evidence="1" type="ORF">VITISV_038537</name>
</gene>
<organism evidence="1">
    <name type="scientific">Vitis vinifera</name>
    <name type="common">Grape</name>
    <dbReference type="NCBI Taxonomy" id="29760"/>
    <lineage>
        <taxon>Eukaryota</taxon>
        <taxon>Viridiplantae</taxon>
        <taxon>Streptophyta</taxon>
        <taxon>Embryophyta</taxon>
        <taxon>Tracheophyta</taxon>
        <taxon>Spermatophyta</taxon>
        <taxon>Magnoliopsida</taxon>
        <taxon>eudicotyledons</taxon>
        <taxon>Gunneridae</taxon>
        <taxon>Pentapetalae</taxon>
        <taxon>rosids</taxon>
        <taxon>Vitales</taxon>
        <taxon>Vitaceae</taxon>
        <taxon>Viteae</taxon>
        <taxon>Vitis</taxon>
    </lineage>
</organism>
<reference evidence="1" key="1">
    <citation type="journal article" date="2007" name="PLoS ONE">
        <title>The first genome sequence of an elite grapevine cultivar (Pinot noir Vitis vinifera L.): coping with a highly heterozygous genome.</title>
        <authorList>
            <person name="Velasco R."/>
            <person name="Zharkikh A."/>
            <person name="Troggio M."/>
            <person name="Cartwright D.A."/>
            <person name="Cestaro A."/>
            <person name="Pruss D."/>
            <person name="Pindo M."/>
            <person name="FitzGerald L.M."/>
            <person name="Vezzulli S."/>
            <person name="Reid J."/>
            <person name="Malacarne G."/>
            <person name="Iliev D."/>
            <person name="Coppola G."/>
            <person name="Wardell B."/>
            <person name="Micheletti D."/>
            <person name="Macalma T."/>
            <person name="Facci M."/>
            <person name="Mitchell J.T."/>
            <person name="Perazzolli M."/>
            <person name="Eldredge G."/>
            <person name="Gatto P."/>
            <person name="Oyzerski R."/>
            <person name="Moretto M."/>
            <person name="Gutin N."/>
            <person name="Stefanini M."/>
            <person name="Chen Y."/>
            <person name="Segala C."/>
            <person name="Davenport C."/>
            <person name="Dematte L."/>
            <person name="Mraz A."/>
            <person name="Battilana J."/>
            <person name="Stormo K."/>
            <person name="Costa F."/>
            <person name="Tao Q."/>
            <person name="Si-Ammour A."/>
            <person name="Harkins T."/>
            <person name="Lackey A."/>
            <person name="Perbost C."/>
            <person name="Taillon B."/>
            <person name="Stella A."/>
            <person name="Solovyev V."/>
            <person name="Fawcett J.A."/>
            <person name="Sterck L."/>
            <person name="Vandepoele K."/>
            <person name="Grando S.M."/>
            <person name="Toppo S."/>
            <person name="Moser C."/>
            <person name="Lanchbury J."/>
            <person name="Bogden R."/>
            <person name="Skolnick M."/>
            <person name="Sgaramella V."/>
            <person name="Bhatnagar S.K."/>
            <person name="Fontana P."/>
            <person name="Gutin A."/>
            <person name="Van de Peer Y."/>
            <person name="Salamini F."/>
            <person name="Viola R."/>
        </authorList>
    </citation>
    <scope>NUCLEOTIDE SEQUENCE</scope>
</reference>
<proteinExistence type="predicted"/>
<accession>A5BJ86</accession>
<dbReference type="EMBL" id="AM461287">
    <property type="protein sequence ID" value="CAN79011.1"/>
    <property type="molecule type" value="Genomic_DNA"/>
</dbReference>
<sequence length="209" mass="23867">MVELPLEICRLKSFGISESSIHEYKKGTYKAEELDKIEVFDIRQWCRFLDLTWLIYAPSLERMLVFRSKKMEEIIEGDECGESEIEQQNLRIFSRLVALDLIVEGVDIGLSLAMDERKTVALLLPRTRVVNTVSQDLKDIQRFTHVGSTTDHTATTGTRLHKDDTSIGLLQSRRDLYGTGVDVAGDCHQTSIAKERQPTMILRQIVSRP</sequence>
<protein>
    <submittedName>
        <fullName evidence="1">Uncharacterized protein</fullName>
    </submittedName>
</protein>